<feature type="transmembrane region" description="Helical" evidence="1">
    <location>
        <begin position="12"/>
        <end position="39"/>
    </location>
</feature>
<evidence type="ECO:0000313" key="3">
    <source>
        <dbReference type="Proteomes" id="UP000278756"/>
    </source>
</evidence>
<sequence length="247" mass="26452">MFSAIFNRGFDLLGRHFVLIFGTAFFIMGLPSVLGAIFLYNTTGNAEGRLYESLLTHGWLTAAYTMACVTLYLINYSVITEIAVTGIARSEFRLGAALSRSLLNIIPLLILFILCGLMILAGFILLIVPGIIIGLGLSVACTAYIAEGKIDILAAISRSFDLTRGHRWSLLAVFICVGLMEFAIAAIADAPMLFVGQGLPQPLIIAVSTLINTLSDAFSLVFGVAAYVCLRQAKEGQPTDSAADVFS</sequence>
<evidence type="ECO:0000256" key="1">
    <source>
        <dbReference type="SAM" id="Phobius"/>
    </source>
</evidence>
<name>A0A3G9G345_9CAUL</name>
<accession>A0A3G9G345</accession>
<evidence type="ECO:0000313" key="2">
    <source>
        <dbReference type="EMBL" id="BBF81762.1"/>
    </source>
</evidence>
<reference evidence="3" key="1">
    <citation type="journal article" date="2017" name="Biotechnol. Biofuels">
        <title>Evaluation of environmental bacterial communities as a factor affecting the growth of duckweed Lemna minor.</title>
        <authorList>
            <person name="Ishizawa H."/>
            <person name="Kuroda M."/>
            <person name="Morikawa M."/>
            <person name="Ike M."/>
        </authorList>
    </citation>
    <scope>NUCLEOTIDE SEQUENCE [LARGE SCALE GENOMIC DNA]</scope>
    <source>
        <strain evidence="3">M6</strain>
    </source>
</reference>
<protein>
    <recommendedName>
        <fullName evidence="4">Glycerophosphoryl diester phosphodiesterase membrane domain-containing protein</fullName>
    </recommendedName>
</protein>
<feature type="transmembrane region" description="Helical" evidence="1">
    <location>
        <begin position="203"/>
        <end position="230"/>
    </location>
</feature>
<feature type="transmembrane region" description="Helical" evidence="1">
    <location>
        <begin position="126"/>
        <end position="147"/>
    </location>
</feature>
<organism evidence="2 3">
    <name type="scientific">Asticcacaulis excentricus</name>
    <dbReference type="NCBI Taxonomy" id="78587"/>
    <lineage>
        <taxon>Bacteria</taxon>
        <taxon>Pseudomonadati</taxon>
        <taxon>Pseudomonadota</taxon>
        <taxon>Alphaproteobacteria</taxon>
        <taxon>Caulobacterales</taxon>
        <taxon>Caulobacteraceae</taxon>
        <taxon>Asticcacaulis</taxon>
    </lineage>
</organism>
<feature type="transmembrane region" description="Helical" evidence="1">
    <location>
        <begin position="59"/>
        <end position="80"/>
    </location>
</feature>
<feature type="transmembrane region" description="Helical" evidence="1">
    <location>
        <begin position="168"/>
        <end position="188"/>
    </location>
</feature>
<keyword evidence="1" id="KW-1133">Transmembrane helix</keyword>
<gene>
    <name evidence="2" type="ORF">EM6_2370</name>
</gene>
<keyword evidence="1" id="KW-0812">Transmembrane</keyword>
<dbReference type="OrthoDB" id="7472950at2"/>
<keyword evidence="1" id="KW-0472">Membrane</keyword>
<dbReference type="Proteomes" id="UP000278756">
    <property type="component" value="Chromosome 2"/>
</dbReference>
<feature type="transmembrane region" description="Helical" evidence="1">
    <location>
        <begin position="101"/>
        <end position="120"/>
    </location>
</feature>
<evidence type="ECO:0008006" key="4">
    <source>
        <dbReference type="Google" id="ProtNLM"/>
    </source>
</evidence>
<dbReference type="AlphaFoldDB" id="A0A3G9G345"/>
<dbReference type="RefSeq" id="WP_126423318.1">
    <property type="nucleotide sequence ID" value="NZ_AP018828.1"/>
</dbReference>
<proteinExistence type="predicted"/>
<dbReference type="EMBL" id="AP018828">
    <property type="protein sequence ID" value="BBF81762.1"/>
    <property type="molecule type" value="Genomic_DNA"/>
</dbReference>
<reference evidence="3" key="2">
    <citation type="journal article" date="2017" name="Plant Physiol. Biochem.">
        <title>Differential oxidative and antioxidative response of duckweed Lemna minor toward plant growth promoting/inhibiting bacteria.</title>
        <authorList>
            <person name="Ishizawa H."/>
            <person name="Kuroda M."/>
            <person name="Morikawa M."/>
            <person name="Ike M."/>
        </authorList>
    </citation>
    <scope>NUCLEOTIDE SEQUENCE [LARGE SCALE GENOMIC DNA]</scope>
    <source>
        <strain evidence="3">M6</strain>
    </source>
</reference>